<dbReference type="PANTHER" id="PTHR24255:SF31">
    <property type="entry name" value="CUBILIN-LIKE PROTEIN"/>
    <property type="match status" value="1"/>
</dbReference>
<evidence type="ECO:0000259" key="4">
    <source>
        <dbReference type="PROSITE" id="PS51828"/>
    </source>
</evidence>
<dbReference type="PANTHER" id="PTHR24255">
    <property type="entry name" value="COMPLEMENT COMPONENT 1, S SUBCOMPONENT-RELATED"/>
    <property type="match status" value="1"/>
</dbReference>
<dbReference type="CDD" id="cd00041">
    <property type="entry name" value="CUB"/>
    <property type="match status" value="1"/>
</dbReference>
<evidence type="ECO:0000313" key="5">
    <source>
        <dbReference type="Proteomes" id="UP001652642"/>
    </source>
</evidence>
<dbReference type="InterPro" id="IPR035914">
    <property type="entry name" value="Sperma_CUB_dom_sf"/>
</dbReference>
<keyword evidence="5" id="KW-1185">Reference proteome</keyword>
<reference evidence="5 6" key="1">
    <citation type="submission" date="2025-05" db="UniProtKB">
        <authorList>
            <consortium name="RefSeq"/>
        </authorList>
    </citation>
    <scope>NUCLEOTIDE SEQUENCE [LARGE SCALE GENOMIC DNA]</scope>
</reference>
<evidence type="ECO:0000313" key="6">
    <source>
        <dbReference type="RefSeq" id="XP_072852047.1"/>
    </source>
</evidence>
<dbReference type="Proteomes" id="UP001652642">
    <property type="component" value="Chromosome 1"/>
</dbReference>
<dbReference type="InterPro" id="IPR013320">
    <property type="entry name" value="ConA-like_dom_sf"/>
</dbReference>
<dbReference type="SMART" id="SM00159">
    <property type="entry name" value="PTX"/>
    <property type="match status" value="1"/>
</dbReference>
<evidence type="ECO:0000313" key="8">
    <source>
        <dbReference type="RefSeq" id="XP_072852055.1"/>
    </source>
</evidence>
<dbReference type="InterPro" id="IPR000859">
    <property type="entry name" value="CUB_dom"/>
</dbReference>
<evidence type="ECO:0000256" key="1">
    <source>
        <dbReference type="ARBA" id="ARBA00023157"/>
    </source>
</evidence>
<organism evidence="5 8">
    <name type="scientific">Pogona vitticeps</name>
    <name type="common">central bearded dragon</name>
    <dbReference type="NCBI Taxonomy" id="103695"/>
    <lineage>
        <taxon>Eukaryota</taxon>
        <taxon>Metazoa</taxon>
        <taxon>Chordata</taxon>
        <taxon>Craniata</taxon>
        <taxon>Vertebrata</taxon>
        <taxon>Euteleostomi</taxon>
        <taxon>Lepidosauria</taxon>
        <taxon>Squamata</taxon>
        <taxon>Bifurcata</taxon>
        <taxon>Unidentata</taxon>
        <taxon>Episquamata</taxon>
        <taxon>Toxicofera</taxon>
        <taxon>Iguania</taxon>
        <taxon>Acrodonta</taxon>
        <taxon>Agamidae</taxon>
        <taxon>Amphibolurinae</taxon>
        <taxon>Pogona</taxon>
    </lineage>
</organism>
<feature type="domain" description="Pentraxin (PTX)" evidence="4">
    <location>
        <begin position="152"/>
        <end position="354"/>
    </location>
</feature>
<dbReference type="PROSITE" id="PS01180">
    <property type="entry name" value="CUB"/>
    <property type="match status" value="1"/>
</dbReference>
<proteinExistence type="predicted"/>
<dbReference type="SUPFAM" id="SSF49854">
    <property type="entry name" value="Spermadhesin, CUB domain"/>
    <property type="match status" value="1"/>
</dbReference>
<name>A0ABM5G331_9SAUR</name>
<dbReference type="Gene3D" id="2.60.120.200">
    <property type="match status" value="1"/>
</dbReference>
<dbReference type="Gene3D" id="2.60.120.290">
    <property type="entry name" value="Spermadhesin, CUB domain"/>
    <property type="match status" value="1"/>
</dbReference>
<protein>
    <submittedName>
        <fullName evidence="6 7">Adhesion G-protein coupled receptor G6 isoform X1</fullName>
    </submittedName>
</protein>
<dbReference type="PROSITE" id="PS51828">
    <property type="entry name" value="PTX_2"/>
    <property type="match status" value="1"/>
</dbReference>
<comment type="caution">
    <text evidence="2">Lacks conserved residue(s) required for the propagation of feature annotation.</text>
</comment>
<gene>
    <name evidence="6 7 8" type="primary">ADGRG6</name>
</gene>
<keyword evidence="6 7" id="KW-0675">Receptor</keyword>
<dbReference type="GeneID" id="110090334"/>
<dbReference type="RefSeq" id="XP_072852047.1">
    <property type="nucleotide sequence ID" value="XM_072995946.1"/>
</dbReference>
<feature type="domain" description="CUB" evidence="3">
    <location>
        <begin position="39"/>
        <end position="147"/>
    </location>
</feature>
<evidence type="ECO:0000256" key="2">
    <source>
        <dbReference type="PROSITE-ProRule" id="PRU00059"/>
    </source>
</evidence>
<dbReference type="Pfam" id="PF00431">
    <property type="entry name" value="CUB"/>
    <property type="match status" value="1"/>
</dbReference>
<evidence type="ECO:0000313" key="7">
    <source>
        <dbReference type="RefSeq" id="XP_072852051.1"/>
    </source>
</evidence>
<dbReference type="SUPFAM" id="SSF49899">
    <property type="entry name" value="Concanavalin A-like lectins/glucanases"/>
    <property type="match status" value="1"/>
</dbReference>
<dbReference type="RefSeq" id="XP_072852051.1">
    <property type="nucleotide sequence ID" value="XM_072995950.1"/>
</dbReference>
<keyword evidence="1 2" id="KW-1015">Disulfide bond</keyword>
<evidence type="ECO:0000259" key="3">
    <source>
        <dbReference type="PROSITE" id="PS01180"/>
    </source>
</evidence>
<dbReference type="RefSeq" id="XP_072852055.1">
    <property type="nucleotide sequence ID" value="XM_072995954.1"/>
</dbReference>
<accession>A0ABM5G331</accession>
<dbReference type="Pfam" id="PF00354">
    <property type="entry name" value="Pentaxin"/>
    <property type="match status" value="1"/>
</dbReference>
<dbReference type="SMART" id="SM00042">
    <property type="entry name" value="CUB"/>
    <property type="match status" value="1"/>
</dbReference>
<sequence>MSYKSQVWCCQWKWKLNLIILFAVFLTCIQYSALGCSECRMILSNPTGVFTSPCFPNDYPNSQACKWTIRAPSGYIIQITFTDFEMEEAPNCIYDFLRLNTGDNQKTLCGITARGLSFNSSGNEMIVTFTSDFSIQKKGFNATYMRVAVSLRNQKVVIPQFLDVDSVSLANSVQVPDLNQFTLCFEATENSNNSQDWKAFSYCDSSSKEFFSFGKTKEGHFVYISGTQCLLDDTLGINPDGAFFTETFEELCIVWDSSSGTIGLNFRNTYKTAYCFDTFGKVIAGNGKLVLGSDRKDINSLNGDIYNFRLWNFTMNSQALSNLSCDVKGTIVDWENDFWSIPTTLLKAENNLTCGSYLIPMPTIEPTSCANLGSLCQATVNSTTTSPTVTTNMPDTNRTDKQTNATVKCIITSPTVTTNMTDTNRTDKQTNDLQEMKAPAAVVFRVKRNSADSSQPVLQGQEDSKIRGVKNIGIISTPIVWPVKQRPLHTRKSTSTEEQSPERKNIFILTTPEVSSSAPQETQVNILGPFTEQANIDHNSSMRNSVFNISRHSNRSLSESGNLREVPSIPLDHVRNMLFPLQQSENMGVGPIWTWASQLEDHISNTLFPSLVTRNILFKPSEDPQWMLSSESDIFSPIDRTPYSFLQSLSAWNEIASYMTSGISEETLPSHSSQSYMHSSESFEDSRLELKRSFENIYLEPTKRILQEDSVQHGFDLAGELQPTKLNYIKNYNSEHLKKQVFNHSGNPSDSLQNTKAWFPDVVTIIQPTEDLLTVEYSRELQGLSKVLTKTKERASEIQETASVPYLYQGTFSMASSKDSLSRFKPLTEQLASPEQEEALILEGKLQLNSFISYINYTSSHSFENIKSKPNTLTGAKHAENNQHDSPHNYVAFSTIVSKISRTQGFGDVTFPAQYVDSLSSSNNYWTLGQKPQVPSKESTEQRVASFSQLNSSPTEQVSFFRSLADLDDDITVNTISNNSTVDYRAVIISISVSPSEDSEGKFSSIYSLRISENMETASQLETELDLPHNTSIPKNETSLLQFPLTSLEVSVIQPSLHSDLLYVTFTYVSNDTASLATQQISDKTPVGYLVNKYPYHADILTPSFESSCSDDICTVSSPINGGMSQSMHMDTWITQFTSVTEYVKTKGYSFQNDFPGMSNLLLETEPLQILHIQGHKPQIKAITEFGSHSTVLMFSTPLILKGLKNSLDQYSPGFGYSWSEDTSIQTNPLNKSILTDKEEQPAEDAKSKLNSSFQLDHADMLDVDDRSIRMNIEAFVSERESVWKLHQYISKPADSSVNKIWSSSIVHTTESYMWSVSPSFEDSLGYENTVNNFYFFEPIAFSAVNDMISQSFPFVETIKNFNENTLNRTETMTGVTFHPNLEAQNSVEVSAYGNAVAGVVSEANQKTTLSHSSSSPESVLSCFLCNSFIDWGCPCGREVKHSMLKYKVRFDRSGFRITGVA</sequence>
<feature type="disulfide bond" evidence="2">
    <location>
        <begin position="92"/>
        <end position="109"/>
    </location>
</feature>
<dbReference type="InterPro" id="IPR001759">
    <property type="entry name" value="PTX_dom"/>
</dbReference>